<gene>
    <name evidence="4" type="ORF">FNJ53_09720</name>
</gene>
<dbReference type="Proteomes" id="UP000317167">
    <property type="component" value="Unassembled WGS sequence"/>
</dbReference>
<evidence type="ECO:0000313" key="5">
    <source>
        <dbReference type="Proteomes" id="UP000317167"/>
    </source>
</evidence>
<reference evidence="4 5" key="1">
    <citation type="submission" date="2019-07" db="EMBL/GenBank/DDBJ databases">
        <title>Draft genome of 7 Lactococcus lactis strains isolated from an artisanal cheese production.</title>
        <authorList>
            <person name="Biolcati F."/>
            <person name="Bottero M.T."/>
            <person name="Dalmasso A."/>
            <person name="Mcauliffe O."/>
        </authorList>
    </citation>
    <scope>NUCLEOTIDE SEQUENCE [LARGE SCALE GENOMIC DNA]</scope>
    <source>
        <strain evidence="4 5">MRS45.2</strain>
    </source>
</reference>
<feature type="domain" description="LXG" evidence="3">
    <location>
        <begin position="1"/>
        <end position="239"/>
    </location>
</feature>
<dbReference type="PROSITE" id="PS51756">
    <property type="entry name" value="LXG"/>
    <property type="match status" value="1"/>
</dbReference>
<comment type="similarity">
    <text evidence="1">In the N-terminal section; belongs to the LXG family.</text>
</comment>
<dbReference type="AlphaFoldDB" id="A0A552Z064"/>
<sequence length="425" mass="44748">MGLIYNPSDSHGLVSALNANIRTADEMVESLNRASKYLIDALGNNSLSGAAYTAGKGMFSQLVLPTISKASQALDKLKSEAKKYESFASNAGEELLDEDKLNEQLQNLQTQQAALSSQISFYNQLAASHSDDNALNTSYSDSSRQLSSFMGTTASDIQKIQDKLKKLHEFNMNVSPLFKDSTDEFKTIMSIVIAIGAAEFDKAGKFVLSINSNKDFQRIKELARSGGLPKDIAKDVLSAETVGKVSKEIGIFYRGKGIRLGSYSDSEVSLSRLANRGSQLKSVGDDFIEASEVIGRSKVLKVAGAAGTILSIGLDYDEQMSKYHDQGRAIKNTVAHAALSSGGAAIGAAIGTAIPIPVVGTLVGAAAGAAIGAGLSAGYDWIASGKASKDIANFKKSASKTVNNLKNEAGKVFSGWGKSLGGAFS</sequence>
<organism evidence="4 5">
    <name type="scientific">Lactococcus lactis</name>
    <dbReference type="NCBI Taxonomy" id="1358"/>
    <lineage>
        <taxon>Bacteria</taxon>
        <taxon>Bacillati</taxon>
        <taxon>Bacillota</taxon>
        <taxon>Bacilli</taxon>
        <taxon>Lactobacillales</taxon>
        <taxon>Streptococcaceae</taxon>
        <taxon>Lactococcus</taxon>
    </lineage>
</organism>
<evidence type="ECO:0000256" key="2">
    <source>
        <dbReference type="SAM" id="Coils"/>
    </source>
</evidence>
<evidence type="ECO:0000259" key="3">
    <source>
        <dbReference type="PROSITE" id="PS51756"/>
    </source>
</evidence>
<dbReference type="EMBL" id="VJWV01000009">
    <property type="protein sequence ID" value="TRW72856.1"/>
    <property type="molecule type" value="Genomic_DNA"/>
</dbReference>
<protein>
    <recommendedName>
        <fullName evidence="3">LXG domain-containing protein</fullName>
    </recommendedName>
</protein>
<name>A0A552Z064_9LACT</name>
<evidence type="ECO:0000313" key="4">
    <source>
        <dbReference type="EMBL" id="TRW72856.1"/>
    </source>
</evidence>
<keyword evidence="2" id="KW-0175">Coiled coil</keyword>
<dbReference type="RefSeq" id="WP_143459505.1">
    <property type="nucleotide sequence ID" value="NZ_VJWV01000009.1"/>
</dbReference>
<comment type="caution">
    <text evidence="4">The sequence shown here is derived from an EMBL/GenBank/DDBJ whole genome shotgun (WGS) entry which is preliminary data.</text>
</comment>
<feature type="coiled-coil region" evidence="2">
    <location>
        <begin position="67"/>
        <end position="118"/>
    </location>
</feature>
<accession>A0A552Z064</accession>
<evidence type="ECO:0000256" key="1">
    <source>
        <dbReference type="ARBA" id="ARBA00034117"/>
    </source>
</evidence>
<proteinExistence type="inferred from homology"/>
<dbReference type="InterPro" id="IPR006829">
    <property type="entry name" value="LXG_dom"/>
</dbReference>